<keyword evidence="2" id="KW-0067">ATP-binding</keyword>
<keyword evidence="2" id="KW-0547">Nucleotide-binding</keyword>
<evidence type="ECO:0000259" key="3">
    <source>
        <dbReference type="PROSITE" id="PS51459"/>
    </source>
</evidence>
<sequence length="353" mass="41449">MRDFSYRNKWTKLLTPQIVNYLTAIHEYKGRQELIATRHADVLQNLVEIAKIQSTESSNKIEGIYTSDERLKKIVLDKTTPHSRDEYEIAGYRDVLNTIHENYEHIPIKPALLLQLHRDMYKFEETRIGGSWKSSENRIEEVDKDGNRKVRFQPVSAFETPEAMERLCRAYQEILSDAQVDPLLVIPMFILDFLCIHPFLDGNGRMSRLLTLLLLYKNGYYVGRYISIEKLIETTKDGYYDALQASSAEWHEGSNDYMPFVAYMLGVITAAYREFMERTELVEEQKVSKPERIEEMLKKKFGTFTKTEIQKEFPNIGQATIQRTLSKLQKENKIIKIGGGRYTKYRWNWDNEE</sequence>
<dbReference type="EMBL" id="VUMN01000010">
    <property type="protein sequence ID" value="MSS58398.1"/>
    <property type="molecule type" value="Genomic_DNA"/>
</dbReference>
<feature type="binding site" evidence="2">
    <location>
        <begin position="239"/>
        <end position="240"/>
    </location>
    <ligand>
        <name>ATP</name>
        <dbReference type="ChEBI" id="CHEBI:30616"/>
    </ligand>
</feature>
<name>A0A7X2TG53_9FIRM</name>
<dbReference type="PANTHER" id="PTHR13504:SF38">
    <property type="entry name" value="FIDO DOMAIN-CONTAINING PROTEIN"/>
    <property type="match status" value="1"/>
</dbReference>
<evidence type="ECO:0000313" key="4">
    <source>
        <dbReference type="EMBL" id="MSS58398.1"/>
    </source>
</evidence>
<dbReference type="Gene3D" id="1.10.10.10">
    <property type="entry name" value="Winged helix-like DNA-binding domain superfamily/Winged helix DNA-binding domain"/>
    <property type="match status" value="1"/>
</dbReference>
<protein>
    <submittedName>
        <fullName evidence="4">Fic family protein</fullName>
    </submittedName>
</protein>
<dbReference type="Pfam" id="PF02661">
    <property type="entry name" value="Fic"/>
    <property type="match status" value="1"/>
</dbReference>
<reference evidence="4 5" key="1">
    <citation type="submission" date="2019-08" db="EMBL/GenBank/DDBJ databases">
        <title>In-depth cultivation of the pig gut microbiome towards novel bacterial diversity and tailored functional studies.</title>
        <authorList>
            <person name="Wylensek D."/>
            <person name="Hitch T.C.A."/>
            <person name="Clavel T."/>
        </authorList>
    </citation>
    <scope>NUCLEOTIDE SEQUENCE [LARGE SCALE GENOMIC DNA]</scope>
    <source>
        <strain evidence="4 5">Oil+RF-744-GAM-WT-6</strain>
    </source>
</reference>
<accession>A0A7X2TG53</accession>
<dbReference type="InterPro" id="IPR040198">
    <property type="entry name" value="Fido_containing"/>
</dbReference>
<dbReference type="Gene3D" id="1.10.3290.10">
    <property type="entry name" value="Fido-like domain"/>
    <property type="match status" value="1"/>
</dbReference>
<dbReference type="AlphaFoldDB" id="A0A7X2TG53"/>
<dbReference type="InterPro" id="IPR036388">
    <property type="entry name" value="WH-like_DNA-bd_sf"/>
</dbReference>
<feature type="active site" evidence="1">
    <location>
        <position position="197"/>
    </location>
</feature>
<dbReference type="InterPro" id="IPR003812">
    <property type="entry name" value="Fido"/>
</dbReference>
<dbReference type="Proteomes" id="UP000461880">
    <property type="component" value="Unassembled WGS sequence"/>
</dbReference>
<proteinExistence type="predicted"/>
<dbReference type="GO" id="GO:0005524">
    <property type="term" value="F:ATP binding"/>
    <property type="evidence" value="ECO:0007669"/>
    <property type="project" value="UniProtKB-KW"/>
</dbReference>
<dbReference type="SUPFAM" id="SSF140931">
    <property type="entry name" value="Fic-like"/>
    <property type="match status" value="1"/>
</dbReference>
<dbReference type="PANTHER" id="PTHR13504">
    <property type="entry name" value="FIDO DOMAIN-CONTAINING PROTEIN DDB_G0283145"/>
    <property type="match status" value="1"/>
</dbReference>
<feature type="domain" description="Fido" evidence="3">
    <location>
        <begin position="108"/>
        <end position="266"/>
    </location>
</feature>
<feature type="binding site" evidence="2">
    <location>
        <begin position="201"/>
        <end position="208"/>
    </location>
    <ligand>
        <name>ATP</name>
        <dbReference type="ChEBI" id="CHEBI:30616"/>
    </ligand>
</feature>
<dbReference type="PROSITE" id="PS51459">
    <property type="entry name" value="FIDO"/>
    <property type="match status" value="1"/>
</dbReference>
<dbReference type="InterPro" id="IPR036597">
    <property type="entry name" value="Fido-like_dom_sf"/>
</dbReference>
<evidence type="ECO:0000256" key="2">
    <source>
        <dbReference type="PIRSR" id="PIRSR640198-2"/>
    </source>
</evidence>
<organism evidence="4 5">
    <name type="scientific">Stecheria intestinalis</name>
    <dbReference type="NCBI Taxonomy" id="2606630"/>
    <lineage>
        <taxon>Bacteria</taxon>
        <taxon>Bacillati</taxon>
        <taxon>Bacillota</taxon>
        <taxon>Erysipelotrichia</taxon>
        <taxon>Erysipelotrichales</taxon>
        <taxon>Erysipelotrichaceae</taxon>
        <taxon>Stecheria</taxon>
    </lineage>
</organism>
<comment type="caution">
    <text evidence="4">The sequence shown here is derived from an EMBL/GenBank/DDBJ whole genome shotgun (WGS) entry which is preliminary data.</text>
</comment>
<dbReference type="RefSeq" id="WP_154504135.1">
    <property type="nucleotide sequence ID" value="NZ_VUMN01000010.1"/>
</dbReference>
<evidence type="ECO:0000256" key="1">
    <source>
        <dbReference type="PIRSR" id="PIRSR640198-1"/>
    </source>
</evidence>
<evidence type="ECO:0000313" key="5">
    <source>
        <dbReference type="Proteomes" id="UP000461880"/>
    </source>
</evidence>
<keyword evidence="5" id="KW-1185">Reference proteome</keyword>
<gene>
    <name evidence="4" type="ORF">FYJ51_05720</name>
</gene>